<dbReference type="NCBIfam" id="TIGR01035">
    <property type="entry name" value="hemA"/>
    <property type="match status" value="1"/>
</dbReference>
<evidence type="ECO:0000256" key="10">
    <source>
        <dbReference type="PIRSR" id="PIRSR000445-2"/>
    </source>
</evidence>
<evidence type="ECO:0000259" key="14">
    <source>
        <dbReference type="Pfam" id="PF00745"/>
    </source>
</evidence>
<gene>
    <name evidence="8 17" type="primary">hemA</name>
    <name evidence="17" type="ORF">ESA94_12770</name>
</gene>
<evidence type="ECO:0000256" key="5">
    <source>
        <dbReference type="ARBA" id="ARBA00023002"/>
    </source>
</evidence>
<dbReference type="SUPFAM" id="SSF51735">
    <property type="entry name" value="NAD(P)-binding Rossmann-fold domains"/>
    <property type="match status" value="1"/>
</dbReference>
<dbReference type="InterPro" id="IPR006151">
    <property type="entry name" value="Shikm_DH/Glu-tRNA_Rdtase"/>
</dbReference>
<feature type="binding site" evidence="8 10">
    <location>
        <position position="113"/>
    </location>
    <ligand>
        <name>substrate</name>
    </ligand>
</feature>
<dbReference type="InterPro" id="IPR036453">
    <property type="entry name" value="GluRdtase_dimer_dom_sf"/>
</dbReference>
<keyword evidence="6 8" id="KW-0627">Porphyrin biosynthesis</keyword>
<comment type="subunit">
    <text evidence="8">Homodimer.</text>
</comment>
<feature type="domain" description="Quinate/shikimate 5-dehydrogenase/glutamyl-tRNA reductase" evidence="15">
    <location>
        <begin position="179"/>
        <end position="304"/>
    </location>
</feature>
<dbReference type="AlphaFoldDB" id="A0A4Q1CHU8"/>
<dbReference type="SUPFAM" id="SSF69742">
    <property type="entry name" value="Glutamyl tRNA-reductase catalytic, N-terminal domain"/>
    <property type="match status" value="1"/>
</dbReference>
<accession>A0A4Q1CHU8</accession>
<evidence type="ECO:0000256" key="12">
    <source>
        <dbReference type="PIRSR" id="PIRSR000445-4"/>
    </source>
</evidence>
<evidence type="ECO:0000256" key="9">
    <source>
        <dbReference type="PIRSR" id="PIRSR000445-1"/>
    </source>
</evidence>
<dbReference type="Pfam" id="PF01488">
    <property type="entry name" value="Shikimate_DH"/>
    <property type="match status" value="1"/>
</dbReference>
<comment type="catalytic activity">
    <reaction evidence="7 8 13">
        <text>(S)-4-amino-5-oxopentanoate + tRNA(Glu) + NADP(+) = L-glutamyl-tRNA(Glu) + NADPH + H(+)</text>
        <dbReference type="Rhea" id="RHEA:12344"/>
        <dbReference type="Rhea" id="RHEA-COMP:9663"/>
        <dbReference type="Rhea" id="RHEA-COMP:9680"/>
        <dbReference type="ChEBI" id="CHEBI:15378"/>
        <dbReference type="ChEBI" id="CHEBI:57501"/>
        <dbReference type="ChEBI" id="CHEBI:57783"/>
        <dbReference type="ChEBI" id="CHEBI:58349"/>
        <dbReference type="ChEBI" id="CHEBI:78442"/>
        <dbReference type="ChEBI" id="CHEBI:78520"/>
        <dbReference type="EC" id="1.2.1.70"/>
    </reaction>
</comment>
<reference evidence="17 18" key="1">
    <citation type="submission" date="2019-01" db="EMBL/GenBank/DDBJ databases">
        <title>Lacibacter sp. strain TTM-7.</title>
        <authorList>
            <person name="Chen W.-M."/>
        </authorList>
    </citation>
    <scope>NUCLEOTIDE SEQUENCE [LARGE SCALE GENOMIC DNA]</scope>
    <source>
        <strain evidence="17 18">TTM-7</strain>
    </source>
</reference>
<dbReference type="GO" id="GO:0019353">
    <property type="term" value="P:protoporphyrinogen IX biosynthetic process from glutamate"/>
    <property type="evidence" value="ECO:0007669"/>
    <property type="project" value="TreeGrafter"/>
</dbReference>
<name>A0A4Q1CHU8_9BACT</name>
<dbReference type="PROSITE" id="PS00747">
    <property type="entry name" value="GLUTR"/>
    <property type="match status" value="1"/>
</dbReference>
<comment type="function">
    <text evidence="8">Catalyzes the NADPH-dependent reduction of glutamyl-tRNA(Glu) to glutamate 1-semialdehyde (GSA).</text>
</comment>
<dbReference type="RefSeq" id="WP_129131290.1">
    <property type="nucleotide sequence ID" value="NZ_SDHW01000003.1"/>
</dbReference>
<dbReference type="Proteomes" id="UP000290204">
    <property type="component" value="Unassembled WGS sequence"/>
</dbReference>
<protein>
    <recommendedName>
        <fullName evidence="3 8">Glutamyl-tRNA reductase</fullName>
        <shortName evidence="8">GluTR</shortName>
        <ecNumber evidence="3 8">1.2.1.70</ecNumber>
    </recommendedName>
</protein>
<comment type="miscellaneous">
    <text evidence="8">During catalysis, the active site Cys acts as a nucleophile attacking the alpha-carbonyl group of tRNA-bound glutamate with the formation of a thioester intermediate between enzyme and glutamate, and the concomitant release of tRNA(Glu). The thioester intermediate is finally reduced by direct hydride transfer from NADPH, to form the product GSA.</text>
</comment>
<evidence type="ECO:0000256" key="2">
    <source>
        <dbReference type="ARBA" id="ARBA00005916"/>
    </source>
</evidence>
<comment type="domain">
    <text evidence="8">Possesses an unusual extended V-shaped dimeric structure with each monomer consisting of three distinct domains arranged along a curved 'spinal' alpha-helix. The N-terminal catalytic domain specifically recognizes the glutamate moiety of the substrate. The second domain is the NADPH-binding domain, and the third C-terminal domain is responsible for dimerization.</text>
</comment>
<evidence type="ECO:0000313" key="18">
    <source>
        <dbReference type="Proteomes" id="UP000290204"/>
    </source>
</evidence>
<dbReference type="InterPro" id="IPR015896">
    <property type="entry name" value="4pyrrol_synth_GluRdtase_dimer"/>
</dbReference>
<comment type="pathway">
    <text evidence="1 8 13">Porphyrin-containing compound metabolism; protoporphyrin-IX biosynthesis; 5-aminolevulinate from L-glutamyl-tRNA(Glu): step 1/2.</text>
</comment>
<evidence type="ECO:0000256" key="11">
    <source>
        <dbReference type="PIRSR" id="PIRSR000445-3"/>
    </source>
</evidence>
<dbReference type="InterPro" id="IPR018214">
    <property type="entry name" value="GluRdtase_CS"/>
</dbReference>
<evidence type="ECO:0000259" key="16">
    <source>
        <dbReference type="Pfam" id="PF05201"/>
    </source>
</evidence>
<feature type="binding site" evidence="8 11">
    <location>
        <begin position="193"/>
        <end position="198"/>
    </location>
    <ligand>
        <name>NADP(+)</name>
        <dbReference type="ChEBI" id="CHEBI:58349"/>
    </ligand>
</feature>
<feature type="active site" description="Nucleophile" evidence="8 9">
    <location>
        <position position="58"/>
    </location>
</feature>
<evidence type="ECO:0000256" key="4">
    <source>
        <dbReference type="ARBA" id="ARBA00022857"/>
    </source>
</evidence>
<dbReference type="GO" id="GO:0050661">
    <property type="term" value="F:NADP binding"/>
    <property type="evidence" value="ECO:0007669"/>
    <property type="project" value="InterPro"/>
</dbReference>
<comment type="similarity">
    <text evidence="2 8 13">Belongs to the glutamyl-tRNA reductase family.</text>
</comment>
<dbReference type="InterPro" id="IPR036291">
    <property type="entry name" value="NAD(P)-bd_dom_sf"/>
</dbReference>
<evidence type="ECO:0000256" key="13">
    <source>
        <dbReference type="RuleBase" id="RU000584"/>
    </source>
</evidence>
<proteinExistence type="inferred from homology"/>
<evidence type="ECO:0000256" key="3">
    <source>
        <dbReference type="ARBA" id="ARBA00012970"/>
    </source>
</evidence>
<dbReference type="Pfam" id="PF00745">
    <property type="entry name" value="GlutR_dimer"/>
    <property type="match status" value="1"/>
</dbReference>
<evidence type="ECO:0000313" key="17">
    <source>
        <dbReference type="EMBL" id="RXK59916.1"/>
    </source>
</evidence>
<dbReference type="Gene3D" id="3.40.50.720">
    <property type="entry name" value="NAD(P)-binding Rossmann-like Domain"/>
    <property type="match status" value="1"/>
</dbReference>
<feature type="site" description="Important for activity" evidence="8 12">
    <location>
        <position position="103"/>
    </location>
</feature>
<sequence>MHKNGTKDISKFFIAGINYRKTDAEMRGRFALSPEQYATLLNQAPEFGVQEAFVVSTCNRTEIYGFADQLAQLEELLCSQTEGCSKEFRERAYVKKGIEAIDHLLHVGGGLDSQILGDYEIVGQIKQAAKTAKQHQRIHAFTERLVNCMLQSSKAIKNNTRLSDGTVSVSFAAVQFIREHVKHIRNKKIVLLGTGKFGRNTCKNLVDYLGTNNITLINRTEEKATVLADELGLQSAPIEELSVQVAEADIILVATNSPEPTILAAQLKSKQQKLVIDLSIPNNVEAAAAALENVTLVNVDQLSKLKDETLAKREAEVPKAKAIIEEHTAEFMDWYQMRKHVPVLKAVKTKLKEIHTSPLYITLQPHHTACTKNTDEKIQKVINCMASKMKEQNQRGCYYIEAINEFIATGTE</sequence>
<dbReference type="GO" id="GO:0008883">
    <property type="term" value="F:glutamyl-tRNA reductase activity"/>
    <property type="evidence" value="ECO:0007669"/>
    <property type="project" value="UniProtKB-UniRule"/>
</dbReference>
<dbReference type="EC" id="1.2.1.70" evidence="3 8"/>
<evidence type="ECO:0000256" key="1">
    <source>
        <dbReference type="ARBA" id="ARBA00005059"/>
    </source>
</evidence>
<dbReference type="EMBL" id="SDHW01000003">
    <property type="protein sequence ID" value="RXK59916.1"/>
    <property type="molecule type" value="Genomic_DNA"/>
</dbReference>
<evidence type="ECO:0000256" key="6">
    <source>
        <dbReference type="ARBA" id="ARBA00023244"/>
    </source>
</evidence>
<feature type="domain" description="Tetrapyrrole biosynthesis glutamyl-tRNA reductase dimerisation" evidence="14">
    <location>
        <begin position="319"/>
        <end position="389"/>
    </location>
</feature>
<comment type="caution">
    <text evidence="17">The sequence shown here is derived from an EMBL/GenBank/DDBJ whole genome shotgun (WGS) entry which is preliminary data.</text>
</comment>
<dbReference type="PANTHER" id="PTHR43013">
    <property type="entry name" value="GLUTAMYL-TRNA REDUCTASE"/>
    <property type="match status" value="1"/>
</dbReference>
<dbReference type="Pfam" id="PF05201">
    <property type="entry name" value="GlutR_N"/>
    <property type="match status" value="1"/>
</dbReference>
<dbReference type="PIRSF" id="PIRSF000445">
    <property type="entry name" value="4pyrrol_synth_GluRdtase"/>
    <property type="match status" value="1"/>
</dbReference>
<dbReference type="HAMAP" id="MF_00087">
    <property type="entry name" value="Glu_tRNA_reductase"/>
    <property type="match status" value="1"/>
</dbReference>
<dbReference type="SUPFAM" id="SSF69075">
    <property type="entry name" value="Glutamyl tRNA-reductase dimerization domain"/>
    <property type="match status" value="1"/>
</dbReference>
<evidence type="ECO:0000259" key="15">
    <source>
        <dbReference type="Pfam" id="PF01488"/>
    </source>
</evidence>
<organism evidence="17 18">
    <name type="scientific">Lacibacter luteus</name>
    <dbReference type="NCBI Taxonomy" id="2508719"/>
    <lineage>
        <taxon>Bacteria</taxon>
        <taxon>Pseudomonadati</taxon>
        <taxon>Bacteroidota</taxon>
        <taxon>Chitinophagia</taxon>
        <taxon>Chitinophagales</taxon>
        <taxon>Chitinophagaceae</taxon>
        <taxon>Lacibacter</taxon>
    </lineage>
</organism>
<keyword evidence="5 8" id="KW-0560">Oxidoreductase</keyword>
<keyword evidence="4 8" id="KW-0521">NADP</keyword>
<feature type="binding site" evidence="8 10">
    <location>
        <begin position="57"/>
        <end position="60"/>
    </location>
    <ligand>
        <name>substrate</name>
    </ligand>
</feature>
<evidence type="ECO:0000256" key="8">
    <source>
        <dbReference type="HAMAP-Rule" id="MF_00087"/>
    </source>
</evidence>
<dbReference type="PANTHER" id="PTHR43013:SF1">
    <property type="entry name" value="GLUTAMYL-TRNA REDUCTASE"/>
    <property type="match status" value="1"/>
</dbReference>
<feature type="binding site" evidence="8 10">
    <location>
        <begin position="118"/>
        <end position="120"/>
    </location>
    <ligand>
        <name>substrate</name>
    </ligand>
</feature>
<feature type="domain" description="Glutamyl-tRNA reductase N-terminal" evidence="16">
    <location>
        <begin position="16"/>
        <end position="160"/>
    </location>
</feature>
<evidence type="ECO:0000256" key="7">
    <source>
        <dbReference type="ARBA" id="ARBA00047464"/>
    </source>
</evidence>
<dbReference type="InterPro" id="IPR000343">
    <property type="entry name" value="4pyrrol_synth_GluRdtase"/>
</dbReference>
<keyword evidence="18" id="KW-1185">Reference proteome</keyword>
<dbReference type="InterPro" id="IPR036343">
    <property type="entry name" value="GluRdtase_N_sf"/>
</dbReference>
<dbReference type="UniPathway" id="UPA00251">
    <property type="reaction ID" value="UER00316"/>
</dbReference>
<dbReference type="OrthoDB" id="110209at2"/>
<feature type="binding site" evidence="8 10">
    <location>
        <position position="124"/>
    </location>
    <ligand>
        <name>substrate</name>
    </ligand>
</feature>
<dbReference type="Gene3D" id="3.30.460.30">
    <property type="entry name" value="Glutamyl-tRNA reductase, N-terminal domain"/>
    <property type="match status" value="1"/>
</dbReference>
<dbReference type="InterPro" id="IPR015895">
    <property type="entry name" value="4pyrrol_synth_GluRdtase_N"/>
</dbReference>